<dbReference type="GO" id="GO:0043546">
    <property type="term" value="F:molybdopterin cofactor binding"/>
    <property type="evidence" value="ECO:0007669"/>
    <property type="project" value="InterPro"/>
</dbReference>
<reference evidence="11 12" key="1">
    <citation type="submission" date="2016-07" db="EMBL/GenBank/DDBJ databases">
        <title>Draft genome of Scalindua rubra, obtained from a brine-seawater interface in the Red Sea, sheds light on salt adaptation in anammox bacteria.</title>
        <authorList>
            <person name="Speth D.R."/>
            <person name="Lagkouvardos I."/>
            <person name="Wang Y."/>
            <person name="Qian P.-Y."/>
            <person name="Dutilh B.E."/>
            <person name="Jetten M.S."/>
        </authorList>
    </citation>
    <scope>NUCLEOTIDE SEQUENCE [LARGE SCALE GENOMIC DNA]</scope>
    <source>
        <strain evidence="11">BSI-1</strain>
    </source>
</reference>
<dbReference type="Gene3D" id="2.40.40.20">
    <property type="match status" value="1"/>
</dbReference>
<dbReference type="NCBIfam" id="TIGR01409">
    <property type="entry name" value="TAT_signal_seq"/>
    <property type="match status" value="1"/>
</dbReference>
<evidence type="ECO:0000256" key="1">
    <source>
        <dbReference type="ARBA" id="ARBA00001966"/>
    </source>
</evidence>
<dbReference type="Gene3D" id="3.30.200.210">
    <property type="match status" value="1"/>
</dbReference>
<dbReference type="Pfam" id="PF04879">
    <property type="entry name" value="Molybdop_Fe4S4"/>
    <property type="match status" value="1"/>
</dbReference>
<keyword evidence="9" id="KW-0411">Iron-sulfur</keyword>
<dbReference type="InterPro" id="IPR006963">
    <property type="entry name" value="Mopterin_OxRdtase_4Fe-4S_dom"/>
</dbReference>
<keyword evidence="7" id="KW-0560">Oxidoreductase</keyword>
<dbReference type="InterPro" id="IPR006443">
    <property type="entry name" value="Formate-DH-alph_fdnG"/>
</dbReference>
<organism evidence="11 12">
    <name type="scientific">Candidatus Scalindua rubra</name>
    <dbReference type="NCBI Taxonomy" id="1872076"/>
    <lineage>
        <taxon>Bacteria</taxon>
        <taxon>Pseudomonadati</taxon>
        <taxon>Planctomycetota</taxon>
        <taxon>Candidatus Brocadiia</taxon>
        <taxon>Candidatus Brocadiales</taxon>
        <taxon>Candidatus Scalinduaceae</taxon>
        <taxon>Candidatus Scalindua</taxon>
    </lineage>
</organism>
<comment type="similarity">
    <text evidence="3">Belongs to the prokaryotic molybdopterin-containing oxidoreductase family.</text>
</comment>
<dbReference type="Pfam" id="PF01568">
    <property type="entry name" value="Molydop_binding"/>
    <property type="match status" value="1"/>
</dbReference>
<dbReference type="Gene3D" id="3.40.50.740">
    <property type="match status" value="1"/>
</dbReference>
<evidence type="ECO:0000256" key="4">
    <source>
        <dbReference type="ARBA" id="ARBA00022485"/>
    </source>
</evidence>
<evidence type="ECO:0000256" key="7">
    <source>
        <dbReference type="ARBA" id="ARBA00023002"/>
    </source>
</evidence>
<comment type="subcellular location">
    <subcellularLocation>
        <location evidence="2">Cell envelope</location>
    </subcellularLocation>
</comment>
<keyword evidence="6" id="KW-0574">Periplasm</keyword>
<name>A0A1E3XGH7_9BACT</name>
<dbReference type="NCBIfam" id="TIGR01553">
    <property type="entry name" value="formate-DH-alph"/>
    <property type="match status" value="1"/>
</dbReference>
<proteinExistence type="inferred from homology"/>
<comment type="caution">
    <text evidence="11">The sequence shown here is derived from an EMBL/GenBank/DDBJ whole genome shotgun (WGS) entry which is preliminary data.</text>
</comment>
<dbReference type="SUPFAM" id="SSF50692">
    <property type="entry name" value="ADC-like"/>
    <property type="match status" value="1"/>
</dbReference>
<comment type="cofactor">
    <cofactor evidence="1">
        <name>[4Fe-4S] cluster</name>
        <dbReference type="ChEBI" id="CHEBI:49883"/>
    </cofactor>
</comment>
<dbReference type="GO" id="GO:0030313">
    <property type="term" value="C:cell envelope"/>
    <property type="evidence" value="ECO:0007669"/>
    <property type="project" value="UniProtKB-SubCell"/>
</dbReference>
<dbReference type="PATRIC" id="fig|1872076.5.peg.926"/>
<gene>
    <name evidence="11" type="ORF">SCARUB_00797</name>
</gene>
<evidence type="ECO:0000256" key="2">
    <source>
        <dbReference type="ARBA" id="ARBA00004196"/>
    </source>
</evidence>
<dbReference type="PANTHER" id="PTHR43598:SF1">
    <property type="entry name" value="FORMATE DEHYDROGENASE-O MAJOR SUBUNIT"/>
    <property type="match status" value="1"/>
</dbReference>
<dbReference type="GO" id="GO:0009055">
    <property type="term" value="F:electron transfer activity"/>
    <property type="evidence" value="ECO:0007669"/>
    <property type="project" value="InterPro"/>
</dbReference>
<evidence type="ECO:0000313" key="11">
    <source>
        <dbReference type="EMBL" id="ODS34024.1"/>
    </source>
</evidence>
<keyword evidence="5" id="KW-0479">Metal-binding</keyword>
<dbReference type="SMART" id="SM00926">
    <property type="entry name" value="Molybdop_Fe4S4"/>
    <property type="match status" value="1"/>
</dbReference>
<dbReference type="Gene3D" id="3.40.228.10">
    <property type="entry name" value="Dimethylsulfoxide Reductase, domain 2"/>
    <property type="match status" value="2"/>
</dbReference>
<dbReference type="GO" id="GO:0009061">
    <property type="term" value="P:anaerobic respiration"/>
    <property type="evidence" value="ECO:0007669"/>
    <property type="project" value="TreeGrafter"/>
</dbReference>
<protein>
    <submittedName>
        <fullName evidence="11">Molybdopterin oxidoreductase</fullName>
    </submittedName>
</protein>
<dbReference type="CDD" id="cd02792">
    <property type="entry name" value="MopB_CT_Formate-Dh-Na-like"/>
    <property type="match status" value="1"/>
</dbReference>
<dbReference type="GO" id="GO:0051539">
    <property type="term" value="F:4 iron, 4 sulfur cluster binding"/>
    <property type="evidence" value="ECO:0007669"/>
    <property type="project" value="UniProtKB-KW"/>
</dbReference>
<dbReference type="InterPro" id="IPR006657">
    <property type="entry name" value="MoPterin_dinucl-bd_dom"/>
</dbReference>
<dbReference type="PANTHER" id="PTHR43598">
    <property type="entry name" value="TUNGSTEN-CONTAINING FORMYLMETHANOFURAN DEHYDROGENASE 2 SUBUNIT B"/>
    <property type="match status" value="1"/>
</dbReference>
<dbReference type="EMBL" id="MAYW01000014">
    <property type="protein sequence ID" value="ODS34024.1"/>
    <property type="molecule type" value="Genomic_DNA"/>
</dbReference>
<dbReference type="GO" id="GO:0047111">
    <property type="term" value="F:formate dehydrogenase (cytochrome-c-553) activity"/>
    <property type="evidence" value="ECO:0007669"/>
    <property type="project" value="InterPro"/>
</dbReference>
<sequence length="1003" mass="112144">MEITRRKFIKLSGLGVAAVVLADIGCGQIRKVETQKQQPLKAVSYKEARTICCFCSVGCGIITSVSNGKVVNLEGDPDHPISRGALCSKAAGLSFLPNSPQRITKPMYRAPFSNEWKEVNWDFAYSRIVKKIKKVRDENWIENENIGGTEYRANRCDALAFYGGAANTNEECYLYGKMARLLGIVQLEHQARICHSATVAALAPSFGRGAMTNHWNDIQHARTILIQGSNAAENHPVSMKWVDKAKENGATVIHVDPRFTRTSSQVDIFAQIRPGTDIATLGAMINYVLSEDLYDESYLRNFTNALFLVKKDFSFHEGLFSGFDSNNKSYDKSSWEYVIHEDGKPAKASNLNDPGTVFSHLKKHYGRYDFETASKISGVPAKKIKKIATVFANNRPGTIMYALGLTQHTTGVQNIRSLVVLQLLLGNIGVSGGGINALRGHSNVQGSTDMCLLFHILPGYLASPTHKQPTLDDWNQNFGKFKGKFLVNLLKAWFGKNATKDNGYLYEHLPLRNGLENYSAVKLFENMVNDKIKYFHVMGQNPMVTNPNINAVREGLSKLEMLVCQELFESETSSFWKSPGTDPARIATEVFLLPAASFVEKEGTITNSGRWIQWRQKAIEPIGQAKNDCEIIDTLFTRLREEYKQSPNPVNQVPILQADWNYQLSYVYEDVLKEINGYDLKTGRPVKGIGSLKDDGTTSAGEWIYSGCYSEGHNLTRRQNDKYDPQKMGLFPKWAFSWPGNVRVLYNRASCDSEGKPRDPKRALIWWDSATMSWAGVDRPDVKGINSEPGSEKGLVAFKMVAEGNGRIFTAPYHSKKDDAVWAKSGANKDGPIPEFYEPVESPTENLLHPKVSTNPVVIYPRLKNLQPVGGSSEYPYVLCTSALTEHWGGGCITRNNPWINELMPEVFAELSEELAEKLNVQNGRRIKLITSRDEIEVVAMVTKRIHPLNVNGRTVEVIWAPQHWGFQTLSPAWSVNLLTIDVGDPNTWIQETKACLCNVKRA</sequence>
<dbReference type="InterPro" id="IPR009010">
    <property type="entry name" value="Asp_de-COase-like_dom_sf"/>
</dbReference>
<evidence type="ECO:0000256" key="5">
    <source>
        <dbReference type="ARBA" id="ARBA00022723"/>
    </source>
</evidence>
<dbReference type="Pfam" id="PF00384">
    <property type="entry name" value="Molybdopterin"/>
    <property type="match status" value="1"/>
</dbReference>
<accession>A0A1E3XGH7</accession>
<dbReference type="SUPFAM" id="SSF53706">
    <property type="entry name" value="Formate dehydrogenase/DMSO reductase, domains 1-3"/>
    <property type="match status" value="1"/>
</dbReference>
<dbReference type="InterPro" id="IPR019546">
    <property type="entry name" value="TAT_signal_bac_arc"/>
</dbReference>
<evidence type="ECO:0000313" key="12">
    <source>
        <dbReference type="Proteomes" id="UP000094056"/>
    </source>
</evidence>
<dbReference type="GO" id="GO:0030151">
    <property type="term" value="F:molybdenum ion binding"/>
    <property type="evidence" value="ECO:0007669"/>
    <property type="project" value="TreeGrafter"/>
</dbReference>
<evidence type="ECO:0000256" key="8">
    <source>
        <dbReference type="ARBA" id="ARBA00023004"/>
    </source>
</evidence>
<evidence type="ECO:0000256" key="3">
    <source>
        <dbReference type="ARBA" id="ARBA00010312"/>
    </source>
</evidence>
<dbReference type="AlphaFoldDB" id="A0A1E3XGH7"/>
<keyword evidence="8" id="KW-0408">Iron</keyword>
<evidence type="ECO:0000256" key="6">
    <source>
        <dbReference type="ARBA" id="ARBA00022764"/>
    </source>
</evidence>
<dbReference type="GO" id="GO:0008863">
    <property type="term" value="F:formate dehydrogenase (NAD+) activity"/>
    <property type="evidence" value="ECO:0007669"/>
    <property type="project" value="InterPro"/>
</dbReference>
<dbReference type="Proteomes" id="UP000094056">
    <property type="component" value="Unassembled WGS sequence"/>
</dbReference>
<evidence type="ECO:0000256" key="9">
    <source>
        <dbReference type="ARBA" id="ARBA00023014"/>
    </source>
</evidence>
<dbReference type="PROSITE" id="PS51669">
    <property type="entry name" value="4FE4S_MOW_BIS_MGD"/>
    <property type="match status" value="1"/>
</dbReference>
<keyword evidence="4" id="KW-0004">4Fe-4S</keyword>
<dbReference type="InterPro" id="IPR006656">
    <property type="entry name" value="Mopterin_OxRdtase"/>
</dbReference>
<evidence type="ECO:0000259" key="10">
    <source>
        <dbReference type="PROSITE" id="PS51669"/>
    </source>
</evidence>
<feature type="domain" description="4Fe-4S Mo/W bis-MGD-type" evidence="10">
    <location>
        <begin position="45"/>
        <end position="101"/>
    </location>
</feature>